<comment type="caution">
    <text evidence="1">The sequence shown here is derived from an EMBL/GenBank/DDBJ whole genome shotgun (WGS) entry which is preliminary data.</text>
</comment>
<organism evidence="1 2">
    <name type="scientific">Panaeolus cyanescens</name>
    <dbReference type="NCBI Taxonomy" id="181874"/>
    <lineage>
        <taxon>Eukaryota</taxon>
        <taxon>Fungi</taxon>
        <taxon>Dikarya</taxon>
        <taxon>Basidiomycota</taxon>
        <taxon>Agaricomycotina</taxon>
        <taxon>Agaricomycetes</taxon>
        <taxon>Agaricomycetidae</taxon>
        <taxon>Agaricales</taxon>
        <taxon>Agaricineae</taxon>
        <taxon>Galeropsidaceae</taxon>
        <taxon>Panaeolus</taxon>
    </lineage>
</organism>
<accession>A0A409YYG9</accession>
<keyword evidence="2" id="KW-1185">Reference proteome</keyword>
<sequence length="172" mass="19632">GDAHELLQARPQVAVGRQARTTLTWLRDFADHEALDLWNARFSDETYRGKHFLPLRDAQDRLLRPTTKKGGSWLPAFAGGYNSHSARAVRAIMGHAPIGEYYHRFNIPESTRCVCGRFGSRDHILGSCRKFKFHAGYPYYIWDLDGFLFANRRAFSFSALRTQRPGDEEGIG</sequence>
<name>A0A409YYG9_9AGAR</name>
<dbReference type="InParanoid" id="A0A409YYG9"/>
<gene>
    <name evidence="1" type="ORF">CVT24_010870</name>
</gene>
<evidence type="ECO:0000313" key="1">
    <source>
        <dbReference type="EMBL" id="PPR08029.1"/>
    </source>
</evidence>
<dbReference type="EMBL" id="NHTK01000175">
    <property type="protein sequence ID" value="PPR08029.1"/>
    <property type="molecule type" value="Genomic_DNA"/>
</dbReference>
<dbReference type="Proteomes" id="UP000284842">
    <property type="component" value="Unassembled WGS sequence"/>
</dbReference>
<evidence type="ECO:0000313" key="2">
    <source>
        <dbReference type="Proteomes" id="UP000284842"/>
    </source>
</evidence>
<feature type="non-terminal residue" evidence="1">
    <location>
        <position position="1"/>
    </location>
</feature>
<evidence type="ECO:0008006" key="3">
    <source>
        <dbReference type="Google" id="ProtNLM"/>
    </source>
</evidence>
<reference evidence="1 2" key="1">
    <citation type="journal article" date="2018" name="Evol. Lett.">
        <title>Horizontal gene cluster transfer increased hallucinogenic mushroom diversity.</title>
        <authorList>
            <person name="Reynolds H.T."/>
            <person name="Vijayakumar V."/>
            <person name="Gluck-Thaler E."/>
            <person name="Korotkin H.B."/>
            <person name="Matheny P.B."/>
            <person name="Slot J.C."/>
        </authorList>
    </citation>
    <scope>NUCLEOTIDE SEQUENCE [LARGE SCALE GENOMIC DNA]</scope>
    <source>
        <strain evidence="1 2">2629</strain>
    </source>
</reference>
<dbReference type="OrthoDB" id="3230070at2759"/>
<proteinExistence type="predicted"/>
<dbReference type="AlphaFoldDB" id="A0A409YYG9"/>
<protein>
    <recommendedName>
        <fullName evidence="3">Reverse transcriptase zinc-binding domain-containing protein</fullName>
    </recommendedName>
</protein>